<name>A0A2A6RLY0_9CHLR</name>
<gene>
    <name evidence="5" type="ORF">CJ255_06350</name>
</gene>
<evidence type="ECO:0000259" key="4">
    <source>
        <dbReference type="Pfam" id="PF01555"/>
    </source>
</evidence>
<comment type="similarity">
    <text evidence="3">Belongs to the N(4)/N(6)-methyltransferase family.</text>
</comment>
<keyword evidence="1 5" id="KW-0489">Methyltransferase</keyword>
<keyword evidence="6" id="KW-1185">Reference proteome</keyword>
<evidence type="ECO:0000256" key="1">
    <source>
        <dbReference type="ARBA" id="ARBA00022603"/>
    </source>
</evidence>
<dbReference type="EMBL" id="NQWI01000019">
    <property type="protein sequence ID" value="PDW03869.1"/>
    <property type="molecule type" value="Genomic_DNA"/>
</dbReference>
<dbReference type="GO" id="GO:0032259">
    <property type="term" value="P:methylation"/>
    <property type="evidence" value="ECO:0007669"/>
    <property type="project" value="UniProtKB-KW"/>
</dbReference>
<dbReference type="EC" id="2.1.1.-" evidence="3"/>
<dbReference type="PRINTS" id="PR00508">
    <property type="entry name" value="S21N4MTFRASE"/>
</dbReference>
<organism evidence="5 6">
    <name type="scientific">Candidatus Viridilinea mediisalina</name>
    <dbReference type="NCBI Taxonomy" id="2024553"/>
    <lineage>
        <taxon>Bacteria</taxon>
        <taxon>Bacillati</taxon>
        <taxon>Chloroflexota</taxon>
        <taxon>Chloroflexia</taxon>
        <taxon>Chloroflexales</taxon>
        <taxon>Chloroflexineae</taxon>
        <taxon>Oscillochloridaceae</taxon>
        <taxon>Candidatus Viridilinea</taxon>
    </lineage>
</organism>
<feature type="domain" description="DNA methylase N-4/N-6" evidence="4">
    <location>
        <begin position="61"/>
        <end position="333"/>
    </location>
</feature>
<protein>
    <recommendedName>
        <fullName evidence="3">Methyltransferase</fullName>
        <ecNumber evidence="3">2.1.1.-</ecNumber>
    </recommendedName>
</protein>
<dbReference type="Proteomes" id="UP000220527">
    <property type="component" value="Unassembled WGS sequence"/>
</dbReference>
<dbReference type="REBASE" id="279005">
    <property type="entry name" value="M.Cba153FORF6350P"/>
</dbReference>
<dbReference type="InterPro" id="IPR001091">
    <property type="entry name" value="RM_Methyltransferase"/>
</dbReference>
<dbReference type="GO" id="GO:0003677">
    <property type="term" value="F:DNA binding"/>
    <property type="evidence" value="ECO:0007669"/>
    <property type="project" value="InterPro"/>
</dbReference>
<keyword evidence="2 5" id="KW-0808">Transferase</keyword>
<dbReference type="SUPFAM" id="SSF53335">
    <property type="entry name" value="S-adenosyl-L-methionine-dependent methyltransferases"/>
    <property type="match status" value="1"/>
</dbReference>
<proteinExistence type="inferred from homology"/>
<dbReference type="AlphaFoldDB" id="A0A2A6RLY0"/>
<reference evidence="6" key="1">
    <citation type="submission" date="2017-08" db="EMBL/GenBank/DDBJ databases">
        <authorList>
            <person name="Grouzdev D.S."/>
            <person name="Gaisin V.A."/>
            <person name="Rysina M.S."/>
            <person name="Gorlenko V.M."/>
        </authorList>
    </citation>
    <scope>NUCLEOTIDE SEQUENCE [LARGE SCALE GENOMIC DNA]</scope>
    <source>
        <strain evidence="6">Kir15-3F</strain>
    </source>
</reference>
<dbReference type="GO" id="GO:0008170">
    <property type="term" value="F:N-methyltransferase activity"/>
    <property type="evidence" value="ECO:0007669"/>
    <property type="project" value="InterPro"/>
</dbReference>
<dbReference type="RefSeq" id="WP_097643253.1">
    <property type="nucleotide sequence ID" value="NZ_NQWI01000019.1"/>
</dbReference>
<evidence type="ECO:0000256" key="2">
    <source>
        <dbReference type="ARBA" id="ARBA00022679"/>
    </source>
</evidence>
<dbReference type="InterPro" id="IPR029063">
    <property type="entry name" value="SAM-dependent_MTases_sf"/>
</dbReference>
<comment type="caution">
    <text evidence="5">The sequence shown here is derived from an EMBL/GenBank/DDBJ whole genome shotgun (WGS) entry which is preliminary data.</text>
</comment>
<dbReference type="InterPro" id="IPR002941">
    <property type="entry name" value="DNA_methylase_N4/N6"/>
</dbReference>
<dbReference type="Pfam" id="PF01555">
    <property type="entry name" value="N6_N4_Mtase"/>
    <property type="match status" value="1"/>
</dbReference>
<dbReference type="Gene3D" id="3.40.50.150">
    <property type="entry name" value="Vaccinia Virus protein VP39"/>
    <property type="match status" value="1"/>
</dbReference>
<evidence type="ECO:0000313" key="6">
    <source>
        <dbReference type="Proteomes" id="UP000220527"/>
    </source>
</evidence>
<dbReference type="OrthoDB" id="9773571at2"/>
<evidence type="ECO:0000313" key="5">
    <source>
        <dbReference type="EMBL" id="PDW03869.1"/>
    </source>
</evidence>
<accession>A0A2A6RLY0</accession>
<sequence>MKIIKEPPTHFNLERMPKDLQDQLRSLYEVDNPKEAYLQPNAVYQGDARDLLGNIQPNTIALSVWSPPYFVGKDYEAYLTFEGWQELLKSVIHSHFALIQPGGFLAINIADILCFRDPSMPRIQADVVHGKRSSVTRADVLRVWTENPTYTRHQIAKILGCSEQTIDRRLNGNNIRGGKHEAQTRVKIVGGLIEQWALEAGFFPYDRRIWVKDAAWENSRWANSSYRAVDEFEYIYIFWKPGVTKYDRQRLTADEWKRWGSRAVWEFPSVRANDDHEAKFPLELPLRLIRLLTDRGDVVLDCFLGSGTTAIACVRENRRYIGIELNEDYARLAHRNIETALHDLVTNQSTYLEEEQYVQAQHEDLLKGFHA</sequence>
<evidence type="ECO:0000256" key="3">
    <source>
        <dbReference type="RuleBase" id="RU362026"/>
    </source>
</evidence>